<dbReference type="AlphaFoldDB" id="A0A0N5C3I7"/>
<reference evidence="2" key="1">
    <citation type="submission" date="2017-02" db="UniProtKB">
        <authorList>
            <consortium name="WormBaseParasite"/>
        </authorList>
    </citation>
    <scope>IDENTIFICATION</scope>
</reference>
<keyword evidence="1" id="KW-1185">Reference proteome</keyword>
<organism evidence="1 2">
    <name type="scientific">Strongyloides papillosus</name>
    <name type="common">Intestinal threadworm</name>
    <dbReference type="NCBI Taxonomy" id="174720"/>
    <lineage>
        <taxon>Eukaryota</taxon>
        <taxon>Metazoa</taxon>
        <taxon>Ecdysozoa</taxon>
        <taxon>Nematoda</taxon>
        <taxon>Chromadorea</taxon>
        <taxon>Rhabditida</taxon>
        <taxon>Tylenchina</taxon>
        <taxon>Panagrolaimomorpha</taxon>
        <taxon>Strongyloidoidea</taxon>
        <taxon>Strongyloididae</taxon>
        <taxon>Strongyloides</taxon>
    </lineage>
</organism>
<name>A0A0N5C3I7_STREA</name>
<evidence type="ECO:0000313" key="1">
    <source>
        <dbReference type="Proteomes" id="UP000046392"/>
    </source>
</evidence>
<protein>
    <submittedName>
        <fullName evidence="2">Uncharacterized protein</fullName>
    </submittedName>
</protein>
<evidence type="ECO:0000313" key="2">
    <source>
        <dbReference type="WBParaSite" id="SPAL_0001253200.1"/>
    </source>
</evidence>
<sequence length="113" mass="12901">MKVAPTISGNLERLTEDRVNLDEYLKELLNKPLIFTIKVSKFISPSQPDKPSSNKLIDYINFCPAQVYFSWCQELMNPERIVSSMSPILITCSPVIGIINYHSFYIVITPVSF</sequence>
<proteinExistence type="predicted"/>
<dbReference type="Proteomes" id="UP000046392">
    <property type="component" value="Unplaced"/>
</dbReference>
<accession>A0A0N5C3I7</accession>
<dbReference type="WBParaSite" id="SPAL_0001253200.1">
    <property type="protein sequence ID" value="SPAL_0001253200.1"/>
    <property type="gene ID" value="SPAL_0001253200"/>
</dbReference>